<evidence type="ECO:0000313" key="1">
    <source>
        <dbReference type="EMBL" id="KAG8478958.1"/>
    </source>
</evidence>
<dbReference type="PANTHER" id="PTHR34892">
    <property type="entry name" value="VACUOLAR ATP SYNTHASE CATALYTIC SUBUNIT-RELATED / V-ATPASE-RELATED / VACUOLAR PROTON PUMP-LIKE PROTEIN"/>
    <property type="match status" value="1"/>
</dbReference>
<protein>
    <submittedName>
        <fullName evidence="1">Uncharacterized protein</fullName>
    </submittedName>
</protein>
<dbReference type="GO" id="GO:0005773">
    <property type="term" value="C:vacuole"/>
    <property type="evidence" value="ECO:0007669"/>
    <property type="project" value="TreeGrafter"/>
</dbReference>
<keyword evidence="2" id="KW-1185">Reference proteome</keyword>
<dbReference type="PANTHER" id="PTHR34892:SF2">
    <property type="entry name" value="VACUOLAR ATP SYNTHASE CATALYTIC SUBUNIT-RELATED _ V-ATPASE-RELATED _ VACUOLAR PROTON PUMP-LIKE PROTEIN"/>
    <property type="match status" value="1"/>
</dbReference>
<evidence type="ECO:0000313" key="2">
    <source>
        <dbReference type="Proteomes" id="UP000701853"/>
    </source>
</evidence>
<dbReference type="AlphaFoldDB" id="A0A8J6CT37"/>
<reference evidence="1 2" key="1">
    <citation type="journal article" date="2021" name="bioRxiv">
        <title>The Gossypium anomalum genome as a resource for cotton improvement and evolutionary analysis of hybrid incompatibility.</title>
        <authorList>
            <person name="Grover C.E."/>
            <person name="Yuan D."/>
            <person name="Arick M.A."/>
            <person name="Miller E.R."/>
            <person name="Hu G."/>
            <person name="Peterson D.G."/>
            <person name="Wendel J.F."/>
            <person name="Udall J.A."/>
        </authorList>
    </citation>
    <scope>NUCLEOTIDE SEQUENCE [LARGE SCALE GENOMIC DNA]</scope>
    <source>
        <strain evidence="1">JFW-Udall</strain>
        <tissue evidence="1">Leaf</tissue>
    </source>
</reference>
<organism evidence="1 2">
    <name type="scientific">Gossypium anomalum</name>
    <dbReference type="NCBI Taxonomy" id="47600"/>
    <lineage>
        <taxon>Eukaryota</taxon>
        <taxon>Viridiplantae</taxon>
        <taxon>Streptophyta</taxon>
        <taxon>Embryophyta</taxon>
        <taxon>Tracheophyta</taxon>
        <taxon>Spermatophyta</taxon>
        <taxon>Magnoliopsida</taxon>
        <taxon>eudicotyledons</taxon>
        <taxon>Gunneridae</taxon>
        <taxon>Pentapetalae</taxon>
        <taxon>rosids</taxon>
        <taxon>malvids</taxon>
        <taxon>Malvales</taxon>
        <taxon>Malvaceae</taxon>
        <taxon>Malvoideae</taxon>
        <taxon>Gossypium</taxon>
    </lineage>
</organism>
<comment type="caution">
    <text evidence="1">The sequence shown here is derived from an EMBL/GenBank/DDBJ whole genome shotgun (WGS) entry which is preliminary data.</text>
</comment>
<gene>
    <name evidence="1" type="ORF">CXB51_028836</name>
</gene>
<dbReference type="Proteomes" id="UP000701853">
    <property type="component" value="Chromosome 11"/>
</dbReference>
<accession>A0A8J6CT37</accession>
<sequence>MAHVSDIKLIRTDTTLDLSQKAEKARFFSNQLLASRLFVLAVWDLHNIVSATSLQVASETKAERLSLYRRFLSKQLKLPSCESLAKCPIRRSHVIGGDKAAIACCDPKRECLAIHFWPQLRDITCQPVLEPLMETDTTSPAPPTLVINTRLKYECPFMVNLMPPDFLQATLQIK</sequence>
<dbReference type="OrthoDB" id="1002195at2759"/>
<dbReference type="EMBL" id="JAHUZN010000011">
    <property type="protein sequence ID" value="KAG8478958.1"/>
    <property type="molecule type" value="Genomic_DNA"/>
</dbReference>
<proteinExistence type="predicted"/>
<name>A0A8J6CT37_9ROSI</name>